<evidence type="ECO:0000256" key="3">
    <source>
        <dbReference type="ARBA" id="ARBA00022448"/>
    </source>
</evidence>
<evidence type="ECO:0000256" key="6">
    <source>
        <dbReference type="ARBA" id="ARBA00022737"/>
    </source>
</evidence>
<evidence type="ECO:0000256" key="7">
    <source>
        <dbReference type="ARBA" id="ARBA00022982"/>
    </source>
</evidence>
<dbReference type="SUPFAM" id="SSF54862">
    <property type="entry name" value="4Fe-4S ferredoxins"/>
    <property type="match status" value="1"/>
</dbReference>
<comment type="cofactor">
    <cofactor evidence="1">
        <name>[4Fe-4S] cluster</name>
        <dbReference type="ChEBI" id="CHEBI:49883"/>
    </cofactor>
</comment>
<keyword evidence="3" id="KW-0813">Transport</keyword>
<dbReference type="PROSITE" id="PS51379">
    <property type="entry name" value="4FE4S_FER_2"/>
    <property type="match status" value="2"/>
</dbReference>
<dbReference type="GO" id="GO:0046872">
    <property type="term" value="F:metal ion binding"/>
    <property type="evidence" value="ECO:0007669"/>
    <property type="project" value="UniProtKB-KW"/>
</dbReference>
<evidence type="ECO:0000256" key="10">
    <source>
        <dbReference type="ARBA" id="ARBA00023231"/>
    </source>
</evidence>
<feature type="domain" description="4Fe-4S ferredoxin-type" evidence="12">
    <location>
        <begin position="57"/>
        <end position="87"/>
    </location>
</feature>
<gene>
    <name evidence="13" type="ORF">SAMN05660420_02979</name>
</gene>
<evidence type="ECO:0000313" key="14">
    <source>
        <dbReference type="Proteomes" id="UP000199409"/>
    </source>
</evidence>
<evidence type="ECO:0000256" key="2">
    <source>
        <dbReference type="ARBA" id="ARBA00003532"/>
    </source>
</evidence>
<keyword evidence="5" id="KW-0479">Metal-binding</keyword>
<dbReference type="InterPro" id="IPR017900">
    <property type="entry name" value="4Fe4S_Fe_S_CS"/>
</dbReference>
<evidence type="ECO:0000256" key="5">
    <source>
        <dbReference type="ARBA" id="ARBA00022723"/>
    </source>
</evidence>
<organism evidence="13 14">
    <name type="scientific">Desulfuromusa kysingii</name>
    <dbReference type="NCBI Taxonomy" id="37625"/>
    <lineage>
        <taxon>Bacteria</taxon>
        <taxon>Pseudomonadati</taxon>
        <taxon>Thermodesulfobacteriota</taxon>
        <taxon>Desulfuromonadia</taxon>
        <taxon>Desulfuromonadales</taxon>
        <taxon>Geopsychrobacteraceae</taxon>
        <taxon>Desulfuromusa</taxon>
    </lineage>
</organism>
<dbReference type="GO" id="GO:0051539">
    <property type="term" value="F:4 iron, 4 sulfur cluster binding"/>
    <property type="evidence" value="ECO:0007669"/>
    <property type="project" value="UniProtKB-KW"/>
</dbReference>
<dbReference type="Proteomes" id="UP000199409">
    <property type="component" value="Unassembled WGS sequence"/>
</dbReference>
<dbReference type="AlphaFoldDB" id="A0A1H4DIZ7"/>
<evidence type="ECO:0000256" key="9">
    <source>
        <dbReference type="ARBA" id="ARBA00023014"/>
    </source>
</evidence>
<comment type="function">
    <text evidence="2">Ferredoxins are iron-sulfur proteins that transfer electrons in a wide variety of metabolic reactions.</text>
</comment>
<dbReference type="Pfam" id="PF14697">
    <property type="entry name" value="Fer4_21"/>
    <property type="match status" value="1"/>
</dbReference>
<dbReference type="PANTHER" id="PTHR43687:SF1">
    <property type="entry name" value="FERREDOXIN III"/>
    <property type="match status" value="1"/>
</dbReference>
<keyword evidence="8" id="KW-0408">Iron</keyword>
<evidence type="ECO:0000256" key="4">
    <source>
        <dbReference type="ARBA" id="ARBA00022485"/>
    </source>
</evidence>
<dbReference type="PROSITE" id="PS00198">
    <property type="entry name" value="4FE4S_FER_1"/>
    <property type="match status" value="1"/>
</dbReference>
<dbReference type="EMBL" id="FNQN01000010">
    <property type="protein sequence ID" value="SEA72547.1"/>
    <property type="molecule type" value="Genomic_DNA"/>
</dbReference>
<protein>
    <recommendedName>
        <fullName evidence="11">Ferredoxin III</fullName>
    </recommendedName>
</protein>
<dbReference type="InterPro" id="IPR017896">
    <property type="entry name" value="4Fe4S_Fe-S-bd"/>
</dbReference>
<name>A0A1H4DIZ7_9BACT</name>
<evidence type="ECO:0000256" key="8">
    <source>
        <dbReference type="ARBA" id="ARBA00023004"/>
    </source>
</evidence>
<accession>A0A1H4DIZ7</accession>
<evidence type="ECO:0000313" key="13">
    <source>
        <dbReference type="EMBL" id="SEA72547.1"/>
    </source>
</evidence>
<evidence type="ECO:0000256" key="11">
    <source>
        <dbReference type="ARBA" id="ARBA00030616"/>
    </source>
</evidence>
<dbReference type="Gene3D" id="3.30.70.20">
    <property type="match status" value="1"/>
</dbReference>
<keyword evidence="6" id="KW-0677">Repeat</keyword>
<reference evidence="13 14" key="1">
    <citation type="submission" date="2016-10" db="EMBL/GenBank/DDBJ databases">
        <authorList>
            <person name="de Groot N.N."/>
        </authorList>
    </citation>
    <scope>NUCLEOTIDE SEQUENCE [LARGE SCALE GENOMIC DNA]</scope>
    <source>
        <strain evidence="13 14">DSM 7343</strain>
    </source>
</reference>
<keyword evidence="10" id="KW-0535">Nitrogen fixation</keyword>
<dbReference type="InterPro" id="IPR014283">
    <property type="entry name" value="FdIII_4_nif"/>
</dbReference>
<dbReference type="PANTHER" id="PTHR43687">
    <property type="entry name" value="ADENYLYLSULFATE REDUCTASE, BETA SUBUNIT"/>
    <property type="match status" value="1"/>
</dbReference>
<dbReference type="OrthoDB" id="9807879at2"/>
<evidence type="ECO:0000256" key="1">
    <source>
        <dbReference type="ARBA" id="ARBA00001966"/>
    </source>
</evidence>
<dbReference type="InterPro" id="IPR050572">
    <property type="entry name" value="Fe-S_Ferredoxin"/>
</dbReference>
<keyword evidence="7" id="KW-0249">Electron transport</keyword>
<keyword evidence="4" id="KW-0004">4Fe-4S</keyword>
<proteinExistence type="predicted"/>
<evidence type="ECO:0000259" key="12">
    <source>
        <dbReference type="PROSITE" id="PS51379"/>
    </source>
</evidence>
<dbReference type="RefSeq" id="WP_092350251.1">
    <property type="nucleotide sequence ID" value="NZ_FNQN01000010.1"/>
</dbReference>
<dbReference type="NCBIfam" id="TIGR02936">
    <property type="entry name" value="fdxN_nitrog"/>
    <property type="match status" value="1"/>
</dbReference>
<keyword evidence="14" id="KW-1185">Reference proteome</keyword>
<feature type="domain" description="4Fe-4S ferredoxin-type" evidence="12">
    <location>
        <begin position="18"/>
        <end position="48"/>
    </location>
</feature>
<keyword evidence="9" id="KW-0411">Iron-sulfur</keyword>
<sequence length="89" mass="9595">MAVLTGKTRGGADWTPTFAESIDPEKCIGCGRCYKACSRQVLGPMDIEDEENYSTRMVMSIVAPDNCIGCAGCGVTCPKKCFTFTTLEI</sequence>
<dbReference type="STRING" id="37625.SAMN05660420_02979"/>